<sequence length="75" mass="8466">MQARKAELYALDLAQARWVKSSRCPYGYRPHCVEVADLGGGAVAVRDSDHRDLPPLRFTAEEWAAFRDGVREGEF</sequence>
<dbReference type="InterPro" id="IPR007278">
    <property type="entry name" value="DUF397"/>
</dbReference>
<dbReference type="EMBL" id="JAMWMR010000047">
    <property type="protein sequence ID" value="MCN9244802.1"/>
    <property type="molecule type" value="Genomic_DNA"/>
</dbReference>
<organism evidence="2 3">
    <name type="scientific">Streptomyces macrolidinus</name>
    <dbReference type="NCBI Taxonomy" id="2952607"/>
    <lineage>
        <taxon>Bacteria</taxon>
        <taxon>Bacillati</taxon>
        <taxon>Actinomycetota</taxon>
        <taxon>Actinomycetes</taxon>
        <taxon>Kitasatosporales</taxon>
        <taxon>Streptomycetaceae</taxon>
        <taxon>Streptomyces</taxon>
    </lineage>
</organism>
<dbReference type="Proteomes" id="UP001523219">
    <property type="component" value="Unassembled WGS sequence"/>
</dbReference>
<accession>A0ABT0ZMQ8</accession>
<protein>
    <submittedName>
        <fullName evidence="2">DUF397 domain-containing protein</fullName>
    </submittedName>
</protein>
<comment type="caution">
    <text evidence="2">The sequence shown here is derived from an EMBL/GenBank/DDBJ whole genome shotgun (WGS) entry which is preliminary data.</text>
</comment>
<keyword evidence="3" id="KW-1185">Reference proteome</keyword>
<evidence type="ECO:0000259" key="1">
    <source>
        <dbReference type="Pfam" id="PF04149"/>
    </source>
</evidence>
<dbReference type="Pfam" id="PF04149">
    <property type="entry name" value="DUF397"/>
    <property type="match status" value="1"/>
</dbReference>
<gene>
    <name evidence="2" type="ORF">NGF19_29155</name>
</gene>
<reference evidence="2 3" key="1">
    <citation type="submission" date="2022-05" db="EMBL/GenBank/DDBJ databases">
        <title>Streptomyces sp. nov. RY43-2 isolated from soil of a peat swamp forest.</title>
        <authorList>
            <person name="Kanchanasin P."/>
            <person name="Tanasupawat S."/>
            <person name="Phongsopitanun W."/>
        </authorList>
    </citation>
    <scope>NUCLEOTIDE SEQUENCE [LARGE SCALE GENOMIC DNA]</scope>
    <source>
        <strain evidence="2 3">RY43-2</strain>
    </source>
</reference>
<proteinExistence type="predicted"/>
<feature type="domain" description="DUF397" evidence="1">
    <location>
        <begin position="16"/>
        <end position="71"/>
    </location>
</feature>
<dbReference type="RefSeq" id="WP_252428729.1">
    <property type="nucleotide sequence ID" value="NZ_JAMWMR010000047.1"/>
</dbReference>
<evidence type="ECO:0000313" key="2">
    <source>
        <dbReference type="EMBL" id="MCN9244802.1"/>
    </source>
</evidence>
<name>A0ABT0ZMQ8_9ACTN</name>
<evidence type="ECO:0000313" key="3">
    <source>
        <dbReference type="Proteomes" id="UP001523219"/>
    </source>
</evidence>